<evidence type="ECO:0000256" key="2">
    <source>
        <dbReference type="ARBA" id="ARBA00004496"/>
    </source>
</evidence>
<dbReference type="PANTHER" id="PTHR13273">
    <property type="entry name" value="ANAMORSIN"/>
    <property type="match status" value="1"/>
</dbReference>
<feature type="domain" description="Anamorsin C-terminal" evidence="11">
    <location>
        <begin position="29"/>
        <end position="101"/>
    </location>
</feature>
<evidence type="ECO:0000256" key="9">
    <source>
        <dbReference type="ARBA" id="ARBA00023128"/>
    </source>
</evidence>
<dbReference type="Proteomes" id="UP000001876">
    <property type="component" value="Unassembled WGS sequence"/>
</dbReference>
<evidence type="ECO:0000259" key="11">
    <source>
        <dbReference type="Pfam" id="PF05093"/>
    </source>
</evidence>
<dbReference type="AlphaFoldDB" id="C1N4M5"/>
<evidence type="ECO:0000256" key="1">
    <source>
        <dbReference type="ARBA" id="ARBA00001966"/>
    </source>
</evidence>
<comment type="subcellular location">
    <subcellularLocation>
        <location evidence="2">Cytoplasm</location>
    </subcellularLocation>
</comment>
<evidence type="ECO:0000313" key="12">
    <source>
        <dbReference type="EMBL" id="EEH52755.1"/>
    </source>
</evidence>
<protein>
    <submittedName>
        <fullName evidence="12">Predicted protein</fullName>
    </submittedName>
</protein>
<dbReference type="GO" id="GO:0051539">
    <property type="term" value="F:4 iron, 4 sulfur cluster binding"/>
    <property type="evidence" value="ECO:0007669"/>
    <property type="project" value="UniProtKB-KW"/>
</dbReference>
<dbReference type="GO" id="GO:0016226">
    <property type="term" value="P:iron-sulfur cluster assembly"/>
    <property type="evidence" value="ECO:0007669"/>
    <property type="project" value="InterPro"/>
</dbReference>
<keyword evidence="8" id="KW-0411">Iron-sulfur</keyword>
<gene>
    <name evidence="12" type="ORF">MICPUCDRAFT_21968</name>
</gene>
<keyword evidence="6" id="KW-0479">Metal-binding</keyword>
<comment type="cofactor">
    <cofactor evidence="1">
        <name>[4Fe-4S] cluster</name>
        <dbReference type="ChEBI" id="CHEBI:49883"/>
    </cofactor>
</comment>
<name>C1N4M5_MICPC</name>
<dbReference type="EMBL" id="GG663747">
    <property type="protein sequence ID" value="EEH52755.1"/>
    <property type="molecule type" value="Genomic_DNA"/>
</dbReference>
<dbReference type="InterPro" id="IPR007785">
    <property type="entry name" value="Anamorsin"/>
</dbReference>
<dbReference type="GO" id="GO:0005737">
    <property type="term" value="C:cytoplasm"/>
    <property type="evidence" value="ECO:0007669"/>
    <property type="project" value="UniProtKB-SubCell"/>
</dbReference>
<evidence type="ECO:0000256" key="3">
    <source>
        <dbReference type="ARBA" id="ARBA00008169"/>
    </source>
</evidence>
<sequence>MDEDALLDEDELRAGADAAAAAKAAGDCSTSAKACKNCSCGRAEMEAAGDGDAGGEGSGSAPKKELTEEEKKNFKSACGNCDLGDAFRCAGCPKLGQPATAKSGGTKVTVNMADDLPF</sequence>
<feature type="region of interest" description="Disordered" evidence="10">
    <location>
        <begin position="46"/>
        <end position="69"/>
    </location>
</feature>
<dbReference type="Pfam" id="PF05093">
    <property type="entry name" value="CIAPIN1"/>
    <property type="match status" value="1"/>
</dbReference>
<keyword evidence="5" id="KW-0963">Cytoplasm</keyword>
<reference evidence="12 13" key="1">
    <citation type="journal article" date="2009" name="Science">
        <title>Green evolution and dynamic adaptations revealed by genomes of the marine picoeukaryotes Micromonas.</title>
        <authorList>
            <person name="Worden A.Z."/>
            <person name="Lee J.H."/>
            <person name="Mock T."/>
            <person name="Rouze P."/>
            <person name="Simmons M.P."/>
            <person name="Aerts A.L."/>
            <person name="Allen A.E."/>
            <person name="Cuvelier M.L."/>
            <person name="Derelle E."/>
            <person name="Everett M.V."/>
            <person name="Foulon E."/>
            <person name="Grimwood J."/>
            <person name="Gundlach H."/>
            <person name="Henrissat B."/>
            <person name="Napoli C."/>
            <person name="McDonald S.M."/>
            <person name="Parker M.S."/>
            <person name="Rombauts S."/>
            <person name="Salamov A."/>
            <person name="Von Dassow P."/>
            <person name="Badger J.H."/>
            <person name="Coutinho P.M."/>
            <person name="Demir E."/>
            <person name="Dubchak I."/>
            <person name="Gentemann C."/>
            <person name="Eikrem W."/>
            <person name="Gready J.E."/>
            <person name="John U."/>
            <person name="Lanier W."/>
            <person name="Lindquist E.A."/>
            <person name="Lucas S."/>
            <person name="Mayer K.F."/>
            <person name="Moreau H."/>
            <person name="Not F."/>
            <person name="Otillar R."/>
            <person name="Panaud O."/>
            <person name="Pangilinan J."/>
            <person name="Paulsen I."/>
            <person name="Piegu B."/>
            <person name="Poliakov A."/>
            <person name="Robbens S."/>
            <person name="Schmutz J."/>
            <person name="Toulza E."/>
            <person name="Wyss T."/>
            <person name="Zelensky A."/>
            <person name="Zhou K."/>
            <person name="Armbrust E.V."/>
            <person name="Bhattacharya D."/>
            <person name="Goodenough U.W."/>
            <person name="Van de Peer Y."/>
            <person name="Grigoriev I.V."/>
        </authorList>
    </citation>
    <scope>NUCLEOTIDE SEQUENCE [LARGE SCALE GENOMIC DNA]</scope>
    <source>
        <strain evidence="12 13">CCMP1545</strain>
    </source>
</reference>
<evidence type="ECO:0000256" key="4">
    <source>
        <dbReference type="ARBA" id="ARBA00022485"/>
    </source>
</evidence>
<keyword evidence="9" id="KW-0496">Mitochondrion</keyword>
<evidence type="ECO:0000256" key="8">
    <source>
        <dbReference type="ARBA" id="ARBA00023014"/>
    </source>
</evidence>
<evidence type="ECO:0000313" key="13">
    <source>
        <dbReference type="Proteomes" id="UP000001876"/>
    </source>
</evidence>
<dbReference type="InterPro" id="IPR046408">
    <property type="entry name" value="CIAPIN1"/>
</dbReference>
<keyword evidence="13" id="KW-1185">Reference proteome</keyword>
<dbReference type="KEGG" id="mpp:MICPUCDRAFT_21968"/>
<keyword evidence="4" id="KW-0004">4Fe-4S</keyword>
<accession>C1N4M5</accession>
<proteinExistence type="inferred from homology"/>
<evidence type="ECO:0000256" key="6">
    <source>
        <dbReference type="ARBA" id="ARBA00022723"/>
    </source>
</evidence>
<dbReference type="PANTHER" id="PTHR13273:SF14">
    <property type="entry name" value="ANAMORSIN"/>
    <property type="match status" value="1"/>
</dbReference>
<dbReference type="OrthoDB" id="497990at2759"/>
<dbReference type="RefSeq" id="XP_003062816.1">
    <property type="nucleotide sequence ID" value="XM_003062770.1"/>
</dbReference>
<comment type="similarity">
    <text evidence="3">Belongs to the anamorsin family.</text>
</comment>
<dbReference type="STRING" id="564608.C1N4M5"/>
<dbReference type="GO" id="GO:0046872">
    <property type="term" value="F:metal ion binding"/>
    <property type="evidence" value="ECO:0007669"/>
    <property type="project" value="UniProtKB-KW"/>
</dbReference>
<dbReference type="eggNOG" id="KOG4020">
    <property type="taxonomic scope" value="Eukaryota"/>
</dbReference>
<dbReference type="OMA" id="FKSACGN"/>
<organism evidence="13">
    <name type="scientific">Micromonas pusilla (strain CCMP1545)</name>
    <name type="common">Picoplanktonic green alga</name>
    <dbReference type="NCBI Taxonomy" id="564608"/>
    <lineage>
        <taxon>Eukaryota</taxon>
        <taxon>Viridiplantae</taxon>
        <taxon>Chlorophyta</taxon>
        <taxon>Mamiellophyceae</taxon>
        <taxon>Mamiellales</taxon>
        <taxon>Mamiellaceae</taxon>
        <taxon>Micromonas</taxon>
    </lineage>
</organism>
<evidence type="ECO:0000256" key="5">
    <source>
        <dbReference type="ARBA" id="ARBA00022490"/>
    </source>
</evidence>
<dbReference type="GeneID" id="9688465"/>
<evidence type="ECO:0000256" key="7">
    <source>
        <dbReference type="ARBA" id="ARBA00023004"/>
    </source>
</evidence>
<evidence type="ECO:0000256" key="10">
    <source>
        <dbReference type="SAM" id="MobiDB-lite"/>
    </source>
</evidence>
<keyword evidence="7" id="KW-0408">Iron</keyword>